<dbReference type="PROSITE" id="PS51257">
    <property type="entry name" value="PROKAR_LIPOPROTEIN"/>
    <property type="match status" value="1"/>
</dbReference>
<evidence type="ECO:0000313" key="2">
    <source>
        <dbReference type="EMBL" id="QFQ31034.2"/>
    </source>
</evidence>
<accession>A0A5P8FQ39</accession>
<feature type="chain" id="PRO_5024850762" evidence="1">
    <location>
        <begin position="20"/>
        <end position="171"/>
    </location>
</feature>
<keyword evidence="1" id="KW-0732">Signal</keyword>
<dbReference type="EMBL" id="CP044548">
    <property type="protein sequence ID" value="QFQ31034.2"/>
    <property type="molecule type" value="Genomic_DNA"/>
</dbReference>
<protein>
    <submittedName>
        <fullName evidence="2">Uncharacterized protein</fullName>
    </submittedName>
</protein>
<reference evidence="2 3" key="1">
    <citation type="submission" date="2019-09" db="EMBL/GenBank/DDBJ databases">
        <title>Complete Genome Sequence of Janibacter melonis M714 with both human health impact and industrial applications.</title>
        <authorList>
            <person name="Jin M."/>
            <person name="Zhao Q.R."/>
        </authorList>
    </citation>
    <scope>NUCLEOTIDE SEQUENCE [LARGE SCALE GENOMIC DNA]</scope>
    <source>
        <strain evidence="2 3">M714</strain>
    </source>
</reference>
<dbReference type="GeneID" id="59162098"/>
<organism evidence="2 3">
    <name type="scientific">Janibacter melonis</name>
    <dbReference type="NCBI Taxonomy" id="262209"/>
    <lineage>
        <taxon>Bacteria</taxon>
        <taxon>Bacillati</taxon>
        <taxon>Actinomycetota</taxon>
        <taxon>Actinomycetes</taxon>
        <taxon>Micrococcales</taxon>
        <taxon>Intrasporangiaceae</taxon>
        <taxon>Janibacter</taxon>
    </lineage>
</organism>
<feature type="signal peptide" evidence="1">
    <location>
        <begin position="1"/>
        <end position="19"/>
    </location>
</feature>
<evidence type="ECO:0000256" key="1">
    <source>
        <dbReference type="SAM" id="SignalP"/>
    </source>
</evidence>
<evidence type="ECO:0000313" key="3">
    <source>
        <dbReference type="Proteomes" id="UP000271708"/>
    </source>
</evidence>
<proteinExistence type="predicted"/>
<sequence>MRRLRAVAVVVTCAGAAVACGGPPALDVGQDGGESTPCTSASRPGDWTVANHTADASTDLEIEELELVGADGVRLEESSLSTLGGGPTTIPGTSPGWPGELVDVDGPIWRDRRPAEGETMTKGESRVLVLRVVVEEVPATLEGIRVHYRSGWRGRAADTSTRIEWRETCGL</sequence>
<dbReference type="KEGG" id="jme:EEW87_013010"/>
<dbReference type="AlphaFoldDB" id="A0A5P8FQ39"/>
<gene>
    <name evidence="2" type="ORF">EEW87_013010</name>
</gene>
<dbReference type="RefSeq" id="WP_148041641.1">
    <property type="nucleotide sequence ID" value="NZ_CAJFZZ010000009.1"/>
</dbReference>
<name>A0A5P8FQ39_9MICO</name>
<dbReference type="Proteomes" id="UP000271708">
    <property type="component" value="Chromosome"/>
</dbReference>